<reference evidence="1 2" key="1">
    <citation type="journal article" date="2018" name="PLoS ONE">
        <title>The draft genome of Kipferlia bialata reveals reductive genome evolution in fornicate parasites.</title>
        <authorList>
            <person name="Tanifuji G."/>
            <person name="Takabayashi S."/>
            <person name="Kume K."/>
            <person name="Takagi M."/>
            <person name="Nakayama T."/>
            <person name="Kamikawa R."/>
            <person name="Inagaki Y."/>
            <person name="Hashimoto T."/>
        </authorList>
    </citation>
    <scope>NUCLEOTIDE SEQUENCE [LARGE SCALE GENOMIC DNA]</scope>
    <source>
        <strain evidence="1">NY0173</strain>
    </source>
</reference>
<dbReference type="EMBL" id="BDIP01001225">
    <property type="protein sequence ID" value="GIQ83897.1"/>
    <property type="molecule type" value="Genomic_DNA"/>
</dbReference>
<proteinExistence type="predicted"/>
<comment type="caution">
    <text evidence="1">The sequence shown here is derived from an EMBL/GenBank/DDBJ whole genome shotgun (WGS) entry which is preliminary data.</text>
</comment>
<dbReference type="Proteomes" id="UP000265618">
    <property type="component" value="Unassembled WGS sequence"/>
</dbReference>
<dbReference type="OrthoDB" id="2215036at2759"/>
<accession>A0A9K3CVU0</accession>
<name>A0A9K3CVU0_9EUKA</name>
<keyword evidence="2" id="KW-1185">Reference proteome</keyword>
<feature type="non-terminal residue" evidence="1">
    <location>
        <position position="1"/>
    </location>
</feature>
<dbReference type="InterPro" id="IPR016024">
    <property type="entry name" value="ARM-type_fold"/>
</dbReference>
<dbReference type="SUPFAM" id="SSF48371">
    <property type="entry name" value="ARM repeat"/>
    <property type="match status" value="1"/>
</dbReference>
<evidence type="ECO:0000313" key="1">
    <source>
        <dbReference type="EMBL" id="GIQ83897.1"/>
    </source>
</evidence>
<evidence type="ECO:0000313" key="2">
    <source>
        <dbReference type="Proteomes" id="UP000265618"/>
    </source>
</evidence>
<organism evidence="1 2">
    <name type="scientific">Kipferlia bialata</name>
    <dbReference type="NCBI Taxonomy" id="797122"/>
    <lineage>
        <taxon>Eukaryota</taxon>
        <taxon>Metamonada</taxon>
        <taxon>Carpediemonas-like organisms</taxon>
        <taxon>Kipferlia</taxon>
    </lineage>
</organism>
<dbReference type="InterPro" id="IPR011989">
    <property type="entry name" value="ARM-like"/>
</dbReference>
<gene>
    <name evidence="1" type="ORF">KIPB_005298</name>
</gene>
<dbReference type="AlphaFoldDB" id="A0A9K3CVU0"/>
<sequence>ALAYIDAFKADGSHAETAFHLISPEYPLEVRHFGTHYLEHYMRNHWAQASPAVRGAVGQALIGALRQIPETDTVVLQRLAVLVGALSASDPSVIPLFSQEVLQLLGNETTTRVALACATSICTSVDPASKSEQGETSKMVSAVSQLCCTLFPLVAAQVADSAASKHLSACIALMSACVQWVPKELLLQIGGPEDASYVSSLMDTLMREGTSAEDRLAILTTFEQIVKVSQSGATGQQDVSVPMRMCVFIAQHGNAFAALSTEDHETMYRCHIRLVELASLSLVHAIVPLVANPQIMCPLCDVMLRFASQHPSPLLFAAAIPFFQALCKIEVPQLKPMFPILLGACADRVLKTLGPEDEEGPAAGYLALDFFDLQAYRKWFAPFRARNRPRISLLLPHLTSLLLEGMHLCDTDSLGSITTHCTRLDYVLALQVQGLAPTRPPSKVAAVASMSVSQPKETVNLPRCTSVSLLQCPALPCLTLYAPMLDSLSLHAMPSLTEVNILSPQSQALGVNHEAAGTPFSLSLSDMPITAIKGTLWDSKRLREVVERGETTLSTV</sequence>
<protein>
    <submittedName>
        <fullName evidence="1">Uncharacterized protein</fullName>
    </submittedName>
</protein>
<dbReference type="Gene3D" id="1.25.10.10">
    <property type="entry name" value="Leucine-rich Repeat Variant"/>
    <property type="match status" value="1"/>
</dbReference>